<name>A0A158RJT6_BACC3</name>
<dbReference type="KEGG" id="bcx:BCA_2964"/>
<evidence type="ECO:0008006" key="3">
    <source>
        <dbReference type="Google" id="ProtNLM"/>
    </source>
</evidence>
<evidence type="ECO:0000313" key="1">
    <source>
        <dbReference type="EMBL" id="ACO27321.1"/>
    </source>
</evidence>
<evidence type="ECO:0000313" key="2">
    <source>
        <dbReference type="Proteomes" id="UP000002210"/>
    </source>
</evidence>
<dbReference type="AlphaFoldDB" id="A0A158RJT6"/>
<protein>
    <recommendedName>
        <fullName evidence="3">DUF2268 domain-containing protein</fullName>
    </recommendedName>
</protein>
<organism evidence="1 2">
    <name type="scientific">Bacillus cereus (strain 03BB102)</name>
    <dbReference type="NCBI Taxonomy" id="572264"/>
    <lineage>
        <taxon>Bacteria</taxon>
        <taxon>Bacillati</taxon>
        <taxon>Bacillota</taxon>
        <taxon>Bacilli</taxon>
        <taxon>Bacillales</taxon>
        <taxon>Bacillaceae</taxon>
        <taxon>Bacillus</taxon>
        <taxon>Bacillus cereus group</taxon>
    </lineage>
</organism>
<reference evidence="1 2" key="1">
    <citation type="submission" date="2009-02" db="EMBL/GenBank/DDBJ databases">
        <title>Genome sequence of Bacillus cereus 03BB102.</title>
        <authorList>
            <person name="Dodson R.J."/>
            <person name="Jackson P."/>
            <person name="Munk A.C."/>
            <person name="Brettin T."/>
            <person name="Bruce D."/>
            <person name="Detter C."/>
            <person name="Tapia R."/>
            <person name="Han C."/>
            <person name="Sutton G."/>
            <person name="Sims D."/>
        </authorList>
    </citation>
    <scope>NUCLEOTIDE SEQUENCE [LARGE SCALE GENOMIC DNA]</scope>
    <source>
        <strain evidence="1 2">03BB102</strain>
    </source>
</reference>
<sequence length="70" mass="8413">MEDYIEGWTFEKEKEWFRLSGGQYFGYNRLGYFLGTAFVEYIVQALGESEVFTFWNKYNLKSSVLDWLSK</sequence>
<gene>
    <name evidence="1" type="ordered locus">BCA_2964</name>
</gene>
<dbReference type="EMBL" id="CP001407">
    <property type="protein sequence ID" value="ACO27321.1"/>
    <property type="molecule type" value="Genomic_DNA"/>
</dbReference>
<proteinExistence type="predicted"/>
<accession>A0A158RJT6</accession>
<dbReference type="Proteomes" id="UP000002210">
    <property type="component" value="Chromosome"/>
</dbReference>